<protein>
    <submittedName>
        <fullName evidence="7">Predicted protein</fullName>
    </submittedName>
</protein>
<dbReference type="InterPro" id="IPR010569">
    <property type="entry name" value="Myotubularin-like_Pase_dom"/>
</dbReference>
<dbReference type="Gene3D" id="3.30.1460.20">
    <property type="match status" value="1"/>
</dbReference>
<evidence type="ECO:0000256" key="2">
    <source>
        <dbReference type="ARBA" id="ARBA00007192"/>
    </source>
</evidence>
<dbReference type="GO" id="GO:0030041">
    <property type="term" value="P:actin filament polymerization"/>
    <property type="evidence" value="ECO:0007669"/>
    <property type="project" value="InterPro"/>
</dbReference>
<dbReference type="Gramene" id="scaffold_400929.1">
    <property type="protein sequence ID" value="scaffold_400929.1"/>
    <property type="gene ID" value="scaffold_400929.1"/>
</dbReference>
<evidence type="ECO:0000313" key="7">
    <source>
        <dbReference type="EMBL" id="EFH55241.1"/>
    </source>
</evidence>
<dbReference type="InterPro" id="IPR007188">
    <property type="entry name" value="ARPC2"/>
</dbReference>
<dbReference type="InterPro" id="IPR034666">
    <property type="entry name" value="ARPC2/4"/>
</dbReference>
<evidence type="ECO:0000256" key="1">
    <source>
        <dbReference type="ARBA" id="ARBA00004245"/>
    </source>
</evidence>
<comment type="similarity">
    <text evidence="2">Belongs to the ARPC2 family.</text>
</comment>
<keyword evidence="4" id="KW-0009">Actin-binding</keyword>
<dbReference type="Proteomes" id="UP000008694">
    <property type="component" value="Unassembled WGS sequence"/>
</dbReference>
<dbReference type="HOGENOM" id="CLU_1379820_0_0_1"/>
<comment type="subcellular location">
    <subcellularLocation>
        <location evidence="1">Cytoplasm</location>
        <location evidence="1">Cytoskeleton</location>
    </subcellularLocation>
</comment>
<evidence type="ECO:0000313" key="8">
    <source>
        <dbReference type="Proteomes" id="UP000008694"/>
    </source>
</evidence>
<dbReference type="PANTHER" id="PTHR12058:SF0">
    <property type="entry name" value="ACTIN-RELATED PROTEIN 2_3 COMPLEX SUBUNIT 2"/>
    <property type="match status" value="1"/>
</dbReference>
<dbReference type="eggNOG" id="KOG4471">
    <property type="taxonomic scope" value="Eukaryota"/>
</dbReference>
<dbReference type="PANTHER" id="PTHR12058">
    <property type="entry name" value="ARP2/3 COMPLEX 34 KDA SUBUNIT"/>
    <property type="match status" value="1"/>
</dbReference>
<dbReference type="Pfam" id="PF06602">
    <property type="entry name" value="Myotub-related"/>
    <property type="match status" value="1"/>
</dbReference>
<dbReference type="EMBL" id="GL348716">
    <property type="protein sequence ID" value="EFH55241.1"/>
    <property type="molecule type" value="Genomic_DNA"/>
</dbReference>
<accession>D7LE75</accession>
<dbReference type="GO" id="GO:0005200">
    <property type="term" value="F:structural constituent of cytoskeleton"/>
    <property type="evidence" value="ECO:0007669"/>
    <property type="project" value="TreeGrafter"/>
</dbReference>
<organism evidence="8">
    <name type="scientific">Arabidopsis lyrata subsp. lyrata</name>
    <name type="common">Lyre-leaved rock-cress</name>
    <dbReference type="NCBI Taxonomy" id="81972"/>
    <lineage>
        <taxon>Eukaryota</taxon>
        <taxon>Viridiplantae</taxon>
        <taxon>Streptophyta</taxon>
        <taxon>Embryophyta</taxon>
        <taxon>Tracheophyta</taxon>
        <taxon>Spermatophyta</taxon>
        <taxon>Magnoliopsida</taxon>
        <taxon>eudicotyledons</taxon>
        <taxon>Gunneridae</taxon>
        <taxon>Pentapetalae</taxon>
        <taxon>rosids</taxon>
        <taxon>malvids</taxon>
        <taxon>Brassicales</taxon>
        <taxon>Brassicaceae</taxon>
        <taxon>Camelineae</taxon>
        <taxon>Arabidopsis</taxon>
    </lineage>
</organism>
<dbReference type="GO" id="GO:0005885">
    <property type="term" value="C:Arp2/3 protein complex"/>
    <property type="evidence" value="ECO:0007669"/>
    <property type="project" value="InterPro"/>
</dbReference>
<keyword evidence="3" id="KW-0963">Cytoplasm</keyword>
<feature type="domain" description="Myotubularin phosphatase" evidence="6">
    <location>
        <begin position="1"/>
        <end position="211"/>
    </location>
</feature>
<proteinExistence type="inferred from homology"/>
<dbReference type="eggNOG" id="KOG2388">
    <property type="taxonomic scope" value="Eukaryota"/>
</dbReference>
<evidence type="ECO:0000256" key="3">
    <source>
        <dbReference type="ARBA" id="ARBA00022490"/>
    </source>
</evidence>
<evidence type="ECO:0000256" key="4">
    <source>
        <dbReference type="ARBA" id="ARBA00023203"/>
    </source>
</evidence>
<evidence type="ECO:0000256" key="5">
    <source>
        <dbReference type="ARBA" id="ARBA00023212"/>
    </source>
</evidence>
<reference evidence="8" key="1">
    <citation type="journal article" date="2011" name="Nat. Genet.">
        <title>The Arabidopsis lyrata genome sequence and the basis of rapid genome size change.</title>
        <authorList>
            <person name="Hu T.T."/>
            <person name="Pattyn P."/>
            <person name="Bakker E.G."/>
            <person name="Cao J."/>
            <person name="Cheng J.-F."/>
            <person name="Clark R.M."/>
            <person name="Fahlgren N."/>
            <person name="Fawcett J.A."/>
            <person name="Grimwood J."/>
            <person name="Gundlach H."/>
            <person name="Haberer G."/>
            <person name="Hollister J.D."/>
            <person name="Ossowski S."/>
            <person name="Ottilar R.P."/>
            <person name="Salamov A.A."/>
            <person name="Schneeberger K."/>
            <person name="Spannagl M."/>
            <person name="Wang X."/>
            <person name="Yang L."/>
            <person name="Nasrallah M.E."/>
            <person name="Bergelson J."/>
            <person name="Carrington J.C."/>
            <person name="Gaut B.S."/>
            <person name="Schmutz J."/>
            <person name="Mayer K.F.X."/>
            <person name="Van de Peer Y."/>
            <person name="Grigoriev I.V."/>
            <person name="Nordborg M."/>
            <person name="Weigel D."/>
            <person name="Guo Y.-L."/>
        </authorList>
    </citation>
    <scope>NUCLEOTIDE SEQUENCE [LARGE SCALE GENOMIC DNA]</scope>
    <source>
        <strain evidence="8">cv. MN47</strain>
    </source>
</reference>
<dbReference type="SUPFAM" id="SSF52799">
    <property type="entry name" value="(Phosphotyrosine protein) phosphatases II"/>
    <property type="match status" value="1"/>
</dbReference>
<dbReference type="GO" id="GO:0034314">
    <property type="term" value="P:Arp2/3 complex-mediated actin nucleation"/>
    <property type="evidence" value="ECO:0007669"/>
    <property type="project" value="InterPro"/>
</dbReference>
<dbReference type="PROSITE" id="PS51339">
    <property type="entry name" value="PPASE_MYOTUBULARIN"/>
    <property type="match status" value="1"/>
</dbReference>
<dbReference type="InterPro" id="IPR029021">
    <property type="entry name" value="Prot-tyrosine_phosphatase-like"/>
</dbReference>
<keyword evidence="8" id="KW-1185">Reference proteome</keyword>
<dbReference type="STRING" id="81972.D7LE75"/>
<dbReference type="GO" id="GO:0051015">
    <property type="term" value="F:actin filament binding"/>
    <property type="evidence" value="ECO:0007669"/>
    <property type="project" value="TreeGrafter"/>
</dbReference>
<dbReference type="SUPFAM" id="SSF69645">
    <property type="entry name" value="Arp2/3 complex subunits"/>
    <property type="match status" value="1"/>
</dbReference>
<dbReference type="AlphaFoldDB" id="D7LE75"/>
<sequence>MSISILLCVVSICINFSFNSASRSIQSLLFFLNLSLVLRSLSQSFILTFHRSSSVCRLPVILWCHPGSGDVIARSSQPLFGLMMNMRSLDKAVELNYQWIAFDDVCYHVQVTVKNPNLLLLVVSLPNPPPEAMSFDGLPLGAIEAIKATYRTGFQEVEVLSHITWKPKWGMIFSDIKKKVSRNCEVSQRSTMAITISLSVERFVFSFITCT</sequence>
<keyword evidence="5" id="KW-0206">Cytoskeleton</keyword>
<gene>
    <name evidence="7" type="ORF">ARALYDRAFT_901428</name>
</gene>
<name>D7LE75_ARALL</name>
<evidence type="ECO:0000259" key="6">
    <source>
        <dbReference type="PROSITE" id="PS51339"/>
    </source>
</evidence>